<dbReference type="SUPFAM" id="SSF48310">
    <property type="entry name" value="Aldehyde ferredoxin oxidoreductase, C-terminal domains"/>
    <property type="match status" value="1"/>
</dbReference>
<dbReference type="SMART" id="SM00790">
    <property type="entry name" value="AFOR_N"/>
    <property type="match status" value="1"/>
</dbReference>
<dbReference type="GO" id="GO:0046872">
    <property type="term" value="F:metal ion binding"/>
    <property type="evidence" value="ECO:0007669"/>
    <property type="project" value="UniProtKB-KW"/>
</dbReference>
<dbReference type="PANTHER" id="PTHR30038">
    <property type="entry name" value="ALDEHYDE FERREDOXIN OXIDOREDUCTASE"/>
    <property type="match status" value="1"/>
</dbReference>
<keyword evidence="3" id="KW-0004">4Fe-4S</keyword>
<evidence type="ECO:0000256" key="3">
    <source>
        <dbReference type="ARBA" id="ARBA00022485"/>
    </source>
</evidence>
<keyword evidence="5" id="KW-0560">Oxidoreductase</keyword>
<accession>A0A7C4FE69</accession>
<protein>
    <submittedName>
        <fullName evidence="11">Aldehyde ferredoxin oxidoreductase</fullName>
    </submittedName>
</protein>
<gene>
    <name evidence="11" type="ORF">ENV17_01110</name>
</gene>
<dbReference type="Pfam" id="PF02730">
    <property type="entry name" value="AFOR_N"/>
    <property type="match status" value="1"/>
</dbReference>
<evidence type="ECO:0000256" key="7">
    <source>
        <dbReference type="ARBA" id="ARBA00023014"/>
    </source>
</evidence>
<evidence type="ECO:0000256" key="2">
    <source>
        <dbReference type="ARBA" id="ARBA00011032"/>
    </source>
</evidence>
<evidence type="ECO:0000256" key="1">
    <source>
        <dbReference type="ARBA" id="ARBA00001966"/>
    </source>
</evidence>
<evidence type="ECO:0000259" key="10">
    <source>
        <dbReference type="SMART" id="SM00790"/>
    </source>
</evidence>
<keyword evidence="4" id="KW-0479">Metal-binding</keyword>
<comment type="cofactor">
    <cofactor evidence="1">
        <name>[4Fe-4S] cluster</name>
        <dbReference type="ChEBI" id="CHEBI:49883"/>
    </cofactor>
</comment>
<dbReference type="AlphaFoldDB" id="A0A7C4FE69"/>
<dbReference type="SUPFAM" id="SSF56228">
    <property type="entry name" value="Aldehyde ferredoxin oxidoreductase, N-terminal domain"/>
    <property type="match status" value="1"/>
</dbReference>
<dbReference type="InterPro" id="IPR001203">
    <property type="entry name" value="OxRdtase_Ald_Fedxn_C"/>
</dbReference>
<dbReference type="GO" id="GO:0051539">
    <property type="term" value="F:4 iron, 4 sulfur cluster binding"/>
    <property type="evidence" value="ECO:0007669"/>
    <property type="project" value="UniProtKB-KW"/>
</dbReference>
<evidence type="ECO:0000256" key="6">
    <source>
        <dbReference type="ARBA" id="ARBA00023004"/>
    </source>
</evidence>
<dbReference type="Gene3D" id="1.10.569.10">
    <property type="entry name" value="Aldehyde Ferredoxin Oxidoreductase Protein, subunit A, domain 2"/>
    <property type="match status" value="1"/>
</dbReference>
<feature type="region of interest" description="Disordered" evidence="9">
    <location>
        <begin position="563"/>
        <end position="582"/>
    </location>
</feature>
<organism evidence="11">
    <name type="scientific">Thermofilum pendens</name>
    <dbReference type="NCBI Taxonomy" id="2269"/>
    <lineage>
        <taxon>Archaea</taxon>
        <taxon>Thermoproteota</taxon>
        <taxon>Thermoprotei</taxon>
        <taxon>Thermofilales</taxon>
        <taxon>Thermofilaceae</taxon>
        <taxon>Thermofilum</taxon>
    </lineage>
</organism>
<keyword evidence="7" id="KW-0411">Iron-sulfur</keyword>
<dbReference type="GO" id="GO:0016625">
    <property type="term" value="F:oxidoreductase activity, acting on the aldehyde or oxo group of donors, iron-sulfur protein as acceptor"/>
    <property type="evidence" value="ECO:0007669"/>
    <property type="project" value="InterPro"/>
</dbReference>
<dbReference type="Gene3D" id="1.10.599.10">
    <property type="entry name" value="Aldehyde Ferredoxin Oxidoreductase Protein, subunit A, domain 3"/>
    <property type="match status" value="1"/>
</dbReference>
<comment type="similarity">
    <text evidence="2">Belongs to the AOR/FOR family.</text>
</comment>
<keyword evidence="6" id="KW-0408">Iron</keyword>
<dbReference type="Gene3D" id="3.60.9.10">
    <property type="entry name" value="Aldehyde ferredoxin oxidoreductase, N-terminal domain"/>
    <property type="match status" value="1"/>
</dbReference>
<dbReference type="EMBL" id="DTFI01000034">
    <property type="protein sequence ID" value="HGI42972.1"/>
    <property type="molecule type" value="Genomic_DNA"/>
</dbReference>
<evidence type="ECO:0000313" key="11">
    <source>
        <dbReference type="EMBL" id="HGI42972.1"/>
    </source>
</evidence>
<dbReference type="InterPro" id="IPR013985">
    <property type="entry name" value="Ald_Fedxn_OxRdtase_dom3"/>
</dbReference>
<dbReference type="InterPro" id="IPR051919">
    <property type="entry name" value="W-dependent_AOR"/>
</dbReference>
<evidence type="ECO:0000256" key="4">
    <source>
        <dbReference type="ARBA" id="ARBA00022723"/>
    </source>
</evidence>
<evidence type="ECO:0000256" key="8">
    <source>
        <dbReference type="ARBA" id="ARBA00049934"/>
    </source>
</evidence>
<dbReference type="InterPro" id="IPR013984">
    <property type="entry name" value="Ald_Fedxn_OxRdtase_dom2"/>
</dbReference>
<dbReference type="GO" id="GO:0009055">
    <property type="term" value="F:electron transfer activity"/>
    <property type="evidence" value="ECO:0007669"/>
    <property type="project" value="InterPro"/>
</dbReference>
<reference evidence="11" key="1">
    <citation type="journal article" date="2020" name="mSystems">
        <title>Genome- and Community-Level Interaction Insights into Carbon Utilization and Element Cycling Functions of Hydrothermarchaeota in Hydrothermal Sediment.</title>
        <authorList>
            <person name="Zhou Z."/>
            <person name="Liu Y."/>
            <person name="Xu W."/>
            <person name="Pan J."/>
            <person name="Luo Z.H."/>
            <person name="Li M."/>
        </authorList>
    </citation>
    <scope>NUCLEOTIDE SEQUENCE [LARGE SCALE GENOMIC DNA]</scope>
    <source>
        <strain evidence="11">SpSt-735</strain>
    </source>
</reference>
<feature type="domain" description="Aldehyde ferredoxin oxidoreductase N-terminal" evidence="10">
    <location>
        <begin position="5"/>
        <end position="221"/>
    </location>
</feature>
<dbReference type="PANTHER" id="PTHR30038:SF7">
    <property type="entry name" value="TUNGSTEN-CONTAINING GLYCERALDEHYDE-3-PHOSPHATE:FERREDOXIN OXIDOREDUCTASE"/>
    <property type="match status" value="1"/>
</dbReference>
<evidence type="ECO:0000256" key="9">
    <source>
        <dbReference type="SAM" id="MobiDB-lite"/>
    </source>
</evidence>
<dbReference type="InterPro" id="IPR013983">
    <property type="entry name" value="Ald_Fedxn_OxRdtase_N"/>
</dbReference>
<dbReference type="InterPro" id="IPR036021">
    <property type="entry name" value="Tungsten_al_ferr_oxy-like_C"/>
</dbReference>
<dbReference type="Pfam" id="PF01314">
    <property type="entry name" value="AFOR_C"/>
    <property type="match status" value="1"/>
</dbReference>
<evidence type="ECO:0000256" key="5">
    <source>
        <dbReference type="ARBA" id="ARBA00023002"/>
    </source>
</evidence>
<sequence>MPGGYAGKFAEIDLSRGTVREVTFPEEVLKAYVGGRALGAWITWQRLKDKPWEAVDPLSPDNVLVFLIGPVNGLYPGSRTIVTGKSPLSNGILGSSAGTWFDAAMKMAGWDGFIITGRATSPVYIWVFDDKIEIRDASKYWGKRMTEAMKGILREIRDELAKKRPGRWPMVPPIALIGPAGENLVRNACVMFGQYDAAGRGGYGAVMGSKNLKAIVVYGTKPLPEPANKDAWKTLWTALAQRNIQRYGAYRRWGTGRGLWQFGWWTASLPIRNWQDEWHEKIVAGPQEYEHGLWVRVFWAGCWMCTQHCYKTAVVRLEDRPERLVSELPDYENQATQGSILDEWDPDQICINTMFASELGLDTIGIGGTVAFAFELYEKGILTREDTGGLELKWGDSKAWRAMLEKVTKREGWLGEALARGEYRAALEIARRKGLPPEKVLYYAIQCKGIEWGAHGIRSKLDYTRWTITYAVSVQGGDHTSIASPRLEDYEITPIINDTGAFCSFTAPPIEERAMWLTAVTGWSYSVDTLKEVAMRALMIQRAALLLGGPDVRWVRDGKAIDENPGRMMEEPLPSGPVKGRRVDPEEFKRELATYYETHGYDENGIPKSEVLRALGLADVDEALNRIRKK</sequence>
<proteinExistence type="inferred from homology"/>
<name>A0A7C4FE69_THEPE</name>
<dbReference type="InterPro" id="IPR036503">
    <property type="entry name" value="Ald_Fedxn_OxRdtase_N_sf"/>
</dbReference>
<comment type="caution">
    <text evidence="11">The sequence shown here is derived from an EMBL/GenBank/DDBJ whole genome shotgun (WGS) entry which is preliminary data.</text>
</comment>
<comment type="cofactor">
    <cofactor evidence="8">
        <name>tungstopterin</name>
        <dbReference type="ChEBI" id="CHEBI:30402"/>
    </cofactor>
</comment>